<proteinExistence type="inferred from homology"/>
<dbReference type="AlphaFoldDB" id="A0AAD5WBE2"/>
<sequence>MFQTEKYEDYDEDTGCKKWLNEFSDYHENLLNQELNQLQQLYPEATIIFADYNGATIDMFKSSEQFGLKNPLFACCGGEGGYNFTFEISCGDKGSKVCADPSRHVSWDGFHLTDRANELIVQGAFKKIRTSLDICKSSADLDSISDAFSEHFEL</sequence>
<reference evidence="3 4" key="1">
    <citation type="journal article" date="2022" name="Cell">
        <title>Repeat-based holocentromeres influence genome architecture and karyotype evolution.</title>
        <authorList>
            <person name="Hofstatter P.G."/>
            <person name="Thangavel G."/>
            <person name="Lux T."/>
            <person name="Neumann P."/>
            <person name="Vondrak T."/>
            <person name="Novak P."/>
            <person name="Zhang M."/>
            <person name="Costa L."/>
            <person name="Castellani M."/>
            <person name="Scott A."/>
            <person name="Toegelov H."/>
            <person name="Fuchs J."/>
            <person name="Mata-Sucre Y."/>
            <person name="Dias Y."/>
            <person name="Vanzela A.L.L."/>
            <person name="Huettel B."/>
            <person name="Almeida C.C.S."/>
            <person name="Simkova H."/>
            <person name="Souza G."/>
            <person name="Pedrosa-Harand A."/>
            <person name="Macas J."/>
            <person name="Mayer K.F.X."/>
            <person name="Houben A."/>
            <person name="Marques A."/>
        </authorList>
    </citation>
    <scope>NUCLEOTIDE SEQUENCE [LARGE SCALE GENOMIC DNA]</scope>
    <source>
        <strain evidence="3">RhyTen1mFocal</strain>
    </source>
</reference>
<comment type="caution">
    <text evidence="3">The sequence shown here is derived from an EMBL/GenBank/DDBJ whole genome shotgun (WGS) entry which is preliminary data.</text>
</comment>
<accession>A0AAD5WBE2</accession>
<keyword evidence="4" id="KW-1185">Reference proteome</keyword>
<keyword evidence="2" id="KW-0325">Glycoprotein</keyword>
<dbReference type="InterPro" id="IPR036514">
    <property type="entry name" value="SGNH_hydro_sf"/>
</dbReference>
<gene>
    <name evidence="3" type="ORF">LUZ61_014473</name>
</gene>
<evidence type="ECO:0000256" key="2">
    <source>
        <dbReference type="ARBA" id="ARBA00023180"/>
    </source>
</evidence>
<dbReference type="PANTHER" id="PTHR22835:SF663">
    <property type="entry name" value="LIPASE-LIKE"/>
    <property type="match status" value="1"/>
</dbReference>
<dbReference type="GO" id="GO:0016788">
    <property type="term" value="F:hydrolase activity, acting on ester bonds"/>
    <property type="evidence" value="ECO:0007669"/>
    <property type="project" value="InterPro"/>
</dbReference>
<evidence type="ECO:0000256" key="1">
    <source>
        <dbReference type="ARBA" id="ARBA00008668"/>
    </source>
</evidence>
<dbReference type="Pfam" id="PF00657">
    <property type="entry name" value="Lipase_GDSL"/>
    <property type="match status" value="1"/>
</dbReference>
<dbReference type="Gene3D" id="3.40.50.1110">
    <property type="entry name" value="SGNH hydrolase"/>
    <property type="match status" value="1"/>
</dbReference>
<dbReference type="PANTHER" id="PTHR22835">
    <property type="entry name" value="ZINC FINGER FYVE DOMAIN CONTAINING PROTEIN"/>
    <property type="match status" value="1"/>
</dbReference>
<dbReference type="Proteomes" id="UP001210211">
    <property type="component" value="Unassembled WGS sequence"/>
</dbReference>
<comment type="similarity">
    <text evidence="1">Belongs to the 'GDSL' lipolytic enzyme family.</text>
</comment>
<evidence type="ECO:0000313" key="3">
    <source>
        <dbReference type="EMBL" id="KAJ3685309.1"/>
    </source>
</evidence>
<evidence type="ECO:0000313" key="4">
    <source>
        <dbReference type="Proteomes" id="UP001210211"/>
    </source>
</evidence>
<protein>
    <submittedName>
        <fullName evidence="3">Uncharacterized protein</fullName>
    </submittedName>
</protein>
<dbReference type="EMBL" id="JAMRDG010000002">
    <property type="protein sequence ID" value="KAJ3685309.1"/>
    <property type="molecule type" value="Genomic_DNA"/>
</dbReference>
<name>A0AAD5WBE2_9POAL</name>
<organism evidence="3 4">
    <name type="scientific">Rhynchospora tenuis</name>
    <dbReference type="NCBI Taxonomy" id="198213"/>
    <lineage>
        <taxon>Eukaryota</taxon>
        <taxon>Viridiplantae</taxon>
        <taxon>Streptophyta</taxon>
        <taxon>Embryophyta</taxon>
        <taxon>Tracheophyta</taxon>
        <taxon>Spermatophyta</taxon>
        <taxon>Magnoliopsida</taxon>
        <taxon>Liliopsida</taxon>
        <taxon>Poales</taxon>
        <taxon>Cyperaceae</taxon>
        <taxon>Cyperoideae</taxon>
        <taxon>Rhynchosporeae</taxon>
        <taxon>Rhynchospora</taxon>
    </lineage>
</organism>
<dbReference type="InterPro" id="IPR001087">
    <property type="entry name" value="GDSL"/>
</dbReference>